<sequence length="992" mass="111510">MGIKREWYVKKTAKKYWTKQHNNHNADDPEADKVALSSLHCQSTSVYQRQTQHAWDIERVQQNLIRHYHNTHEIFNGCSRISYAIIITCMGYLMGVAEYQSRKPLLENAWGCGRILYAIITLALRLEAVTLNNSCKVQTDTLTPTRQWNGPAQHYLSIMHTRNAVSTTIGSSCGRERVRNSASSDVTLTRSEYGLQTMLSEVSFQNLTLGRRKSGPYLELNSAPPDRETSVLQLRYLALYGKCGAAQECRGRGNGRSLRKPADQVASSATIPTCENLGATLLGIEPGVGGETHSSRFHPRRALKKSPRVCNAELCRVGHGRAQNLPQRPSRALFMIPRTSFFHPSPSFSPLRLPAPRHQLQHDEGEKIFVPMSTFLIVCTRAWEGKKKTPRRCCVTGSQWWGRRKKGKEDEGEGRIQERENPLRAAPRDDVTHPPNARALPTQVVTTGLKTLSVVASLVARLSPVTDRSVPERQQNGPAIDATFLRLGTPFGNLPQEFICVPRLLLHKSGHQSRRRLSQTPRREAHAQKLVSFNTSKMTRSDALMFILRSRHRFTRSYGVHGHHWIAFQGALYNRFTVIKETVRPFRRVCLVQARAIPSAEVIYWNLYAYVNSQRPPVILKRVVGSLCFRRSSGVAGVRNAFSILRTPGYVCVCINGAAWFIHHTLMCRLGFRVYDKLQLTDLQANFQRVTSMESMLTAEHETIVYCTRKPPFNATSKSRFQKQIIGYRVARDIRNVTFKRTRLSESTPVPTRHSNIGTTGRLVLTRDSRPRISHLDDQNTIADILGRPYRSKSNNPGGLSSIPDFAFTSTFSNFPTRADNCGAPALPDGDKIRKLLKPEASPKVNLPNSQEAIDSARSGRLQCKTMKRKLVQEMITSKFKPLRSSVDRTLDVHIRKMLSLNSNMAEWRSPISAWELIRQMIAQPVGNHSLHVAGNQAHGPVQNFANQSRQESVPAGDQVRVFLKMIQATGDVNSSMFSTASGTSSQTSQGL</sequence>
<keyword evidence="3" id="KW-1185">Reference proteome</keyword>
<protein>
    <submittedName>
        <fullName evidence="2">Uncharacterized protein</fullName>
    </submittedName>
</protein>
<feature type="compositionally biased region" description="Basic and acidic residues" evidence="1">
    <location>
        <begin position="407"/>
        <end position="432"/>
    </location>
</feature>
<evidence type="ECO:0000313" key="3">
    <source>
        <dbReference type="Proteomes" id="UP001159363"/>
    </source>
</evidence>
<gene>
    <name evidence="2" type="ORF">PR048_027883</name>
</gene>
<name>A0ABQ9GHS9_9NEOP</name>
<dbReference type="EMBL" id="JARBHB010000012">
    <property type="protein sequence ID" value="KAJ8871557.1"/>
    <property type="molecule type" value="Genomic_DNA"/>
</dbReference>
<proteinExistence type="predicted"/>
<evidence type="ECO:0000313" key="2">
    <source>
        <dbReference type="EMBL" id="KAJ8871557.1"/>
    </source>
</evidence>
<organism evidence="2 3">
    <name type="scientific">Dryococelus australis</name>
    <dbReference type="NCBI Taxonomy" id="614101"/>
    <lineage>
        <taxon>Eukaryota</taxon>
        <taxon>Metazoa</taxon>
        <taxon>Ecdysozoa</taxon>
        <taxon>Arthropoda</taxon>
        <taxon>Hexapoda</taxon>
        <taxon>Insecta</taxon>
        <taxon>Pterygota</taxon>
        <taxon>Neoptera</taxon>
        <taxon>Polyneoptera</taxon>
        <taxon>Phasmatodea</taxon>
        <taxon>Verophasmatodea</taxon>
        <taxon>Anareolatae</taxon>
        <taxon>Phasmatidae</taxon>
        <taxon>Eurycanthinae</taxon>
        <taxon>Dryococelus</taxon>
    </lineage>
</organism>
<comment type="caution">
    <text evidence="2">The sequence shown here is derived from an EMBL/GenBank/DDBJ whole genome shotgun (WGS) entry which is preliminary data.</text>
</comment>
<reference evidence="2 3" key="1">
    <citation type="submission" date="2023-02" db="EMBL/GenBank/DDBJ databases">
        <title>LHISI_Scaffold_Assembly.</title>
        <authorList>
            <person name="Stuart O.P."/>
            <person name="Cleave R."/>
            <person name="Magrath M.J.L."/>
            <person name="Mikheyev A.S."/>
        </authorList>
    </citation>
    <scope>NUCLEOTIDE SEQUENCE [LARGE SCALE GENOMIC DNA]</scope>
    <source>
        <strain evidence="2">Daus_M_001</strain>
        <tissue evidence="2">Leg muscle</tissue>
    </source>
</reference>
<feature type="region of interest" description="Disordered" evidence="1">
    <location>
        <begin position="404"/>
        <end position="438"/>
    </location>
</feature>
<dbReference type="Proteomes" id="UP001159363">
    <property type="component" value="Chromosome 11"/>
</dbReference>
<accession>A0ABQ9GHS9</accession>
<evidence type="ECO:0000256" key="1">
    <source>
        <dbReference type="SAM" id="MobiDB-lite"/>
    </source>
</evidence>